<comment type="subcellular location">
    <subcellularLocation>
        <location evidence="1 10">Cell outer membrane</location>
    </subcellularLocation>
</comment>
<dbReference type="InterPro" id="IPR049371">
    <property type="entry name" value="GspD-like_N0"/>
</dbReference>
<dbReference type="Gene3D" id="3.30.1370.120">
    <property type="match status" value="3"/>
</dbReference>
<dbReference type="PANTHER" id="PTHR30332:SF25">
    <property type="entry name" value="SECRETIN XPSD"/>
    <property type="match status" value="1"/>
</dbReference>
<dbReference type="GO" id="GO:0015627">
    <property type="term" value="C:type II protein secretion system complex"/>
    <property type="evidence" value="ECO:0007669"/>
    <property type="project" value="InterPro"/>
</dbReference>
<dbReference type="GO" id="GO:0009279">
    <property type="term" value="C:cell outer membrane"/>
    <property type="evidence" value="ECO:0007669"/>
    <property type="project" value="UniProtKB-SubCell"/>
</dbReference>
<keyword evidence="6" id="KW-0732">Signal</keyword>
<keyword evidence="7" id="KW-0653">Protein transport</keyword>
<feature type="compositionally biased region" description="Low complexity" evidence="11">
    <location>
        <begin position="380"/>
        <end position="394"/>
    </location>
</feature>
<feature type="domain" description="GspD-like N0" evidence="14">
    <location>
        <begin position="78"/>
        <end position="141"/>
    </location>
</feature>
<feature type="region of interest" description="Disordered" evidence="11">
    <location>
        <begin position="340"/>
        <end position="395"/>
    </location>
</feature>
<dbReference type="EMBL" id="PRDL01000001">
    <property type="protein sequence ID" value="MBE8718864.1"/>
    <property type="molecule type" value="Genomic_DNA"/>
</dbReference>
<evidence type="ECO:0000259" key="14">
    <source>
        <dbReference type="Pfam" id="PF21305"/>
    </source>
</evidence>
<dbReference type="InterPro" id="IPR005644">
    <property type="entry name" value="NolW-like"/>
</dbReference>
<dbReference type="AlphaFoldDB" id="A0A928VA78"/>
<evidence type="ECO:0000256" key="6">
    <source>
        <dbReference type="ARBA" id="ARBA00022729"/>
    </source>
</evidence>
<dbReference type="GO" id="GO:0015628">
    <property type="term" value="P:protein secretion by the type II secretion system"/>
    <property type="evidence" value="ECO:0007669"/>
    <property type="project" value="InterPro"/>
</dbReference>
<dbReference type="Pfam" id="PF03958">
    <property type="entry name" value="Secretin_N"/>
    <property type="match status" value="3"/>
</dbReference>
<dbReference type="InterPro" id="IPR013356">
    <property type="entry name" value="T2SS_GspD"/>
</dbReference>
<sequence>MVLTLSGCAGLYSPKDDGAVETATVAAPTAVAAKAQSENTRSPALERSEPTLLKGTDRQINLPAARQSVALTGDAVTLNFEEAPLTEVVHAVLGDILGLDYMIEHPVEGQITLRTKTPVPRDQLLEILESLLQANNAYILRDKNNRFVVSSSPAMSKLRPAFDSAANRGAGFSNIIVPLQYIGAAEMADILRPVADENSFVRVDPARNLLVLAGRRNQLDGWLDIISTFDIDMLKGMSVGLFPLKESNPTEAEATLKAIMETALGAESGMSSLIRIVPMERLNSLMVITPRAHYLEKVREWLDRVDQQPDDNNERRLFVYSVQNTSAAHIARMMSTIFSDSSGSGTQSGGGSGGGVAPGLTPTRIGEGSDGVSGSGTSSGTGSTTNRNSSGGESANVSIGKIRMVADEKNNSLLIYSTRNEYRKIEAALGQLDIMPTQVHIEATILEVTLTEELTYGLSWYLNNNLGNGWRGVGEGGAPASGRPLTSTGTTGAVSGLAYSIYDSVGDLRTIINALASKSLVNILSSPTVTVLDNEPANIQVGQQQPVQSGSAVTDGGVVSNSITYKDTGVVLDVTPSVNSGGMVTLTVKQSITDVGEIEAATGQRPFLNRDLSTKVAVRSGEAAVLGGLIRENTSDGRAGIPVLRDLPILGNFFGSTSKTKNRTELLVMITPRVLNNEQDLRDVSREMRNRLKGLKLVDETEPALEAVTDN</sequence>
<dbReference type="InterPro" id="IPR038591">
    <property type="entry name" value="NolW-like_sf"/>
</dbReference>
<name>A0A928VA78_9GAMM</name>
<keyword evidence="5" id="KW-0812">Transmembrane</keyword>
<keyword evidence="4" id="KW-1134">Transmembrane beta strand</keyword>
<evidence type="ECO:0000256" key="10">
    <source>
        <dbReference type="RuleBase" id="RU004004"/>
    </source>
</evidence>
<evidence type="ECO:0000256" key="4">
    <source>
        <dbReference type="ARBA" id="ARBA00022452"/>
    </source>
</evidence>
<evidence type="ECO:0000313" key="15">
    <source>
        <dbReference type="EMBL" id="MBE8718864.1"/>
    </source>
</evidence>
<dbReference type="Pfam" id="PF00263">
    <property type="entry name" value="Secretin"/>
    <property type="match status" value="1"/>
</dbReference>
<evidence type="ECO:0000256" key="1">
    <source>
        <dbReference type="ARBA" id="ARBA00004442"/>
    </source>
</evidence>
<dbReference type="InterPro" id="IPR001775">
    <property type="entry name" value="GspD/PilQ"/>
</dbReference>
<feature type="domain" description="Type II/III secretion system secretin-like" evidence="12">
    <location>
        <begin position="514"/>
        <end position="675"/>
    </location>
</feature>
<dbReference type="Gene3D" id="3.55.50.30">
    <property type="match status" value="1"/>
</dbReference>
<keyword evidence="3 10" id="KW-0813">Transport</keyword>
<dbReference type="PRINTS" id="PR00811">
    <property type="entry name" value="BCTERIALGSPD"/>
</dbReference>
<evidence type="ECO:0000313" key="16">
    <source>
        <dbReference type="Proteomes" id="UP000652567"/>
    </source>
</evidence>
<accession>A0A928VA78</accession>
<dbReference type="NCBIfam" id="TIGR02517">
    <property type="entry name" value="type_II_gspD"/>
    <property type="match status" value="1"/>
</dbReference>
<feature type="domain" description="NolW-like" evidence="13">
    <location>
        <begin position="241"/>
        <end position="310"/>
    </location>
</feature>
<evidence type="ECO:0000256" key="3">
    <source>
        <dbReference type="ARBA" id="ARBA00022448"/>
    </source>
</evidence>
<organism evidence="15 16">
    <name type="scientific">Cellvibrio polysaccharolyticus</name>
    <dbReference type="NCBI Taxonomy" id="2082724"/>
    <lineage>
        <taxon>Bacteria</taxon>
        <taxon>Pseudomonadati</taxon>
        <taxon>Pseudomonadota</taxon>
        <taxon>Gammaproteobacteria</taxon>
        <taxon>Cellvibrionales</taxon>
        <taxon>Cellvibrionaceae</taxon>
        <taxon>Cellvibrio</taxon>
    </lineage>
</organism>
<dbReference type="Pfam" id="PF21305">
    <property type="entry name" value="type_II_gspD_N0"/>
    <property type="match status" value="1"/>
</dbReference>
<dbReference type="InterPro" id="IPR050810">
    <property type="entry name" value="Bact_Secretion_Sys_Channel"/>
</dbReference>
<keyword evidence="16" id="KW-1185">Reference proteome</keyword>
<proteinExistence type="inferred from homology"/>
<evidence type="ECO:0000256" key="2">
    <source>
        <dbReference type="ARBA" id="ARBA00006980"/>
    </source>
</evidence>
<evidence type="ECO:0000259" key="13">
    <source>
        <dbReference type="Pfam" id="PF03958"/>
    </source>
</evidence>
<feature type="domain" description="NolW-like" evidence="13">
    <location>
        <begin position="176"/>
        <end position="232"/>
    </location>
</feature>
<protein>
    <submittedName>
        <fullName evidence="15">Type II secretion system protein GspD</fullName>
    </submittedName>
</protein>
<dbReference type="Proteomes" id="UP000652567">
    <property type="component" value="Unassembled WGS sequence"/>
</dbReference>
<evidence type="ECO:0000256" key="11">
    <source>
        <dbReference type="SAM" id="MobiDB-lite"/>
    </source>
</evidence>
<evidence type="ECO:0000259" key="12">
    <source>
        <dbReference type="Pfam" id="PF00263"/>
    </source>
</evidence>
<evidence type="ECO:0000256" key="9">
    <source>
        <dbReference type="ARBA" id="ARBA00023237"/>
    </source>
</evidence>
<evidence type="ECO:0000256" key="7">
    <source>
        <dbReference type="ARBA" id="ARBA00022927"/>
    </source>
</evidence>
<comment type="similarity">
    <text evidence="2">Belongs to the bacterial secretin family. GSP D subfamily.</text>
</comment>
<evidence type="ECO:0000256" key="8">
    <source>
        <dbReference type="ARBA" id="ARBA00023136"/>
    </source>
</evidence>
<evidence type="ECO:0000256" key="5">
    <source>
        <dbReference type="ARBA" id="ARBA00022692"/>
    </source>
</evidence>
<feature type="compositionally biased region" description="Gly residues" evidence="11">
    <location>
        <begin position="346"/>
        <end position="357"/>
    </location>
</feature>
<dbReference type="PANTHER" id="PTHR30332">
    <property type="entry name" value="PROBABLE GENERAL SECRETION PATHWAY PROTEIN D"/>
    <property type="match status" value="1"/>
</dbReference>
<comment type="caution">
    <text evidence="15">The sequence shown here is derived from an EMBL/GenBank/DDBJ whole genome shotgun (WGS) entry which is preliminary data.</text>
</comment>
<feature type="region of interest" description="Disordered" evidence="11">
    <location>
        <begin position="32"/>
        <end position="51"/>
    </location>
</feature>
<dbReference type="InterPro" id="IPR004846">
    <property type="entry name" value="T2SS/T3SS_dom"/>
</dbReference>
<keyword evidence="8" id="KW-0472">Membrane</keyword>
<keyword evidence="9" id="KW-0998">Cell outer membrane</keyword>
<reference evidence="15" key="1">
    <citation type="submission" date="2018-07" db="EMBL/GenBank/DDBJ databases">
        <title>Genome assembly of strain Ka43.</title>
        <authorList>
            <person name="Kukolya J."/>
            <person name="Nagy I."/>
            <person name="Horvath B."/>
            <person name="Toth A."/>
        </authorList>
    </citation>
    <scope>NUCLEOTIDE SEQUENCE</scope>
    <source>
        <strain evidence="15">KB43</strain>
    </source>
</reference>
<feature type="compositionally biased region" description="Gly residues" evidence="11">
    <location>
        <begin position="368"/>
        <end position="379"/>
    </location>
</feature>
<gene>
    <name evidence="15" type="primary">gspD</name>
    <name evidence="15" type="ORF">C4F51_16950</name>
</gene>
<feature type="domain" description="NolW-like" evidence="13">
    <location>
        <begin position="318"/>
        <end position="438"/>
    </location>
</feature>